<name>A0A2I0HPT3_PUNGR</name>
<keyword evidence="2" id="KW-1185">Reference proteome</keyword>
<comment type="caution">
    <text evidence="1">The sequence shown here is derived from an EMBL/GenBank/DDBJ whole genome shotgun (WGS) entry which is preliminary data.</text>
</comment>
<evidence type="ECO:0000313" key="1">
    <source>
        <dbReference type="EMBL" id="PKI33712.1"/>
    </source>
</evidence>
<sequence>MGTTSAALDPHLQLNSCCFTRLDSVKTQACIFFCCIDPVSCSGLVNEIMKGTKLTEVLVQMEQSYTTNLNQVVAVLWMQRSSFYWTFELNTSMVQSV</sequence>
<proteinExistence type="predicted"/>
<protein>
    <submittedName>
        <fullName evidence="1">Uncharacterized protein</fullName>
    </submittedName>
</protein>
<dbReference type="AlphaFoldDB" id="A0A2I0HPT3"/>
<dbReference type="Proteomes" id="UP000233551">
    <property type="component" value="Unassembled WGS sequence"/>
</dbReference>
<dbReference type="EMBL" id="PGOL01006417">
    <property type="protein sequence ID" value="PKI33712.1"/>
    <property type="molecule type" value="Genomic_DNA"/>
</dbReference>
<accession>A0A2I0HPT3</accession>
<reference evidence="1 2" key="1">
    <citation type="submission" date="2017-11" db="EMBL/GenBank/DDBJ databases">
        <title>De-novo sequencing of pomegranate (Punica granatum L.) genome.</title>
        <authorList>
            <person name="Akparov Z."/>
            <person name="Amiraslanov A."/>
            <person name="Hajiyeva S."/>
            <person name="Abbasov M."/>
            <person name="Kaur K."/>
            <person name="Hamwieh A."/>
            <person name="Solovyev V."/>
            <person name="Salamov A."/>
            <person name="Braich B."/>
            <person name="Kosarev P."/>
            <person name="Mahmoud A."/>
            <person name="Hajiyev E."/>
            <person name="Babayeva S."/>
            <person name="Izzatullayeva V."/>
            <person name="Mammadov A."/>
            <person name="Mammadov A."/>
            <person name="Sharifova S."/>
            <person name="Ojaghi J."/>
            <person name="Eynullazada K."/>
            <person name="Bayramov B."/>
            <person name="Abdulazimova A."/>
            <person name="Shahmuradov I."/>
        </authorList>
    </citation>
    <scope>NUCLEOTIDE SEQUENCE [LARGE SCALE GENOMIC DNA]</scope>
    <source>
        <strain evidence="2">cv. AG2017</strain>
        <tissue evidence="1">Leaf</tissue>
    </source>
</reference>
<evidence type="ECO:0000313" key="2">
    <source>
        <dbReference type="Proteomes" id="UP000233551"/>
    </source>
</evidence>
<organism evidence="1 2">
    <name type="scientific">Punica granatum</name>
    <name type="common">Pomegranate</name>
    <dbReference type="NCBI Taxonomy" id="22663"/>
    <lineage>
        <taxon>Eukaryota</taxon>
        <taxon>Viridiplantae</taxon>
        <taxon>Streptophyta</taxon>
        <taxon>Embryophyta</taxon>
        <taxon>Tracheophyta</taxon>
        <taxon>Spermatophyta</taxon>
        <taxon>Magnoliopsida</taxon>
        <taxon>eudicotyledons</taxon>
        <taxon>Gunneridae</taxon>
        <taxon>Pentapetalae</taxon>
        <taxon>rosids</taxon>
        <taxon>malvids</taxon>
        <taxon>Myrtales</taxon>
        <taxon>Lythraceae</taxon>
        <taxon>Punica</taxon>
    </lineage>
</organism>
<gene>
    <name evidence="1" type="ORF">CRG98_045904</name>
</gene>